<keyword evidence="5" id="KW-1185">Reference proteome</keyword>
<sequence>MKFKDKLIPSLLLILAFVIALNIKTVNASDFIPSKPSTSYYDELGVLSNSTKDEVENKNAEYSKKDKAPQVMLVVVNSSHGEGVSLYADEIILDWKLGSRDKHNGAMVLYAYNNGEQNVAIKTDYGLAQVVTDKEAKEILESNRDDLKSTDSMKLDRGLRNVYNSVTKLVDKSFSSQESGESKGIDSGIRIKFILLIVTVLIIVIFATYKFFISVYKSKRLLYWGTPIDSDEKSKDTKESENKEINNHPGGKSRKE</sequence>
<evidence type="ECO:0000259" key="3">
    <source>
        <dbReference type="Pfam" id="PF04536"/>
    </source>
</evidence>
<reference evidence="4 5" key="1">
    <citation type="journal article" date="2023" name="Microbiol. Spectr.">
        <title>Symbiosis of Carpenter Bees with Uncharacterized Lactic Acid Bacteria Showing NAD Auxotrophy.</title>
        <authorList>
            <person name="Kawasaki S."/>
            <person name="Ozawa K."/>
            <person name="Mori T."/>
            <person name="Yamamoto A."/>
            <person name="Ito M."/>
            <person name="Ohkuma M."/>
            <person name="Sakamoto M."/>
            <person name="Matsutani M."/>
        </authorList>
    </citation>
    <scope>NUCLEOTIDE SEQUENCE [LARGE SCALE GENOMIC DNA]</scope>
    <source>
        <strain evidence="4 5">KimC2</strain>
    </source>
</reference>
<name>A0AAU9CQ43_9LACO</name>
<keyword evidence="2" id="KW-1133">Transmembrane helix</keyword>
<dbReference type="KEGG" id="xak:KIMC2_06240"/>
<dbReference type="EMBL" id="AP026801">
    <property type="protein sequence ID" value="BDR56062.1"/>
    <property type="molecule type" value="Genomic_DNA"/>
</dbReference>
<keyword evidence="2" id="KW-0812">Transmembrane</keyword>
<dbReference type="PANTHER" id="PTHR30373:SF2">
    <property type="entry name" value="UPF0603 PROTEIN YGCG"/>
    <property type="match status" value="1"/>
</dbReference>
<dbReference type="AlphaFoldDB" id="A0AAU9CQ43"/>
<evidence type="ECO:0000256" key="2">
    <source>
        <dbReference type="SAM" id="Phobius"/>
    </source>
</evidence>
<accession>A0AAU9CQ43</accession>
<dbReference type="InterPro" id="IPR007621">
    <property type="entry name" value="TPM_dom"/>
</dbReference>
<keyword evidence="2" id="KW-0472">Membrane</keyword>
<dbReference type="Pfam" id="PF04536">
    <property type="entry name" value="TPM_phosphatase"/>
    <property type="match status" value="1"/>
</dbReference>
<dbReference type="Proteomes" id="UP001321804">
    <property type="component" value="Chromosome"/>
</dbReference>
<organism evidence="4 5">
    <name type="scientific">Xylocopilactobacillus apis</name>
    <dbReference type="NCBI Taxonomy" id="2932183"/>
    <lineage>
        <taxon>Bacteria</taxon>
        <taxon>Bacillati</taxon>
        <taxon>Bacillota</taxon>
        <taxon>Bacilli</taxon>
        <taxon>Lactobacillales</taxon>
        <taxon>Lactobacillaceae</taxon>
        <taxon>Xylocopilactobacillus</taxon>
    </lineage>
</organism>
<feature type="compositionally biased region" description="Basic and acidic residues" evidence="1">
    <location>
        <begin position="230"/>
        <end position="246"/>
    </location>
</feature>
<dbReference type="RefSeq" id="WP_317697911.1">
    <property type="nucleotide sequence ID" value="NZ_AP026801.1"/>
</dbReference>
<evidence type="ECO:0000313" key="4">
    <source>
        <dbReference type="EMBL" id="BDR56062.1"/>
    </source>
</evidence>
<dbReference type="Gene3D" id="3.10.310.50">
    <property type="match status" value="1"/>
</dbReference>
<proteinExistence type="predicted"/>
<evidence type="ECO:0000256" key="1">
    <source>
        <dbReference type="SAM" id="MobiDB-lite"/>
    </source>
</evidence>
<evidence type="ECO:0000313" key="5">
    <source>
        <dbReference type="Proteomes" id="UP001321804"/>
    </source>
</evidence>
<feature type="transmembrane region" description="Helical" evidence="2">
    <location>
        <begin position="193"/>
        <end position="212"/>
    </location>
</feature>
<feature type="region of interest" description="Disordered" evidence="1">
    <location>
        <begin position="228"/>
        <end position="256"/>
    </location>
</feature>
<protein>
    <recommendedName>
        <fullName evidence="3">TPM domain-containing protein</fullName>
    </recommendedName>
</protein>
<dbReference type="PANTHER" id="PTHR30373">
    <property type="entry name" value="UPF0603 PROTEIN YGCG"/>
    <property type="match status" value="1"/>
</dbReference>
<feature type="domain" description="TPM" evidence="3">
    <location>
        <begin position="41"/>
        <end position="150"/>
    </location>
</feature>
<gene>
    <name evidence="4" type="ORF">KIMC2_06240</name>
</gene>